<reference evidence="2" key="1">
    <citation type="journal article" date="2017" name="Genome Biol.">
        <title>Comparative genomics reveals high biological diversity and specific adaptations in the industrially and medically important fungal genus Aspergillus.</title>
        <authorList>
            <person name="de Vries R.P."/>
            <person name="Riley R."/>
            <person name="Wiebenga A."/>
            <person name="Aguilar-Osorio G."/>
            <person name="Amillis S."/>
            <person name="Uchima C.A."/>
            <person name="Anderluh G."/>
            <person name="Asadollahi M."/>
            <person name="Askin M."/>
            <person name="Barry K."/>
            <person name="Battaglia E."/>
            <person name="Bayram O."/>
            <person name="Benocci T."/>
            <person name="Braus-Stromeyer S.A."/>
            <person name="Caldana C."/>
            <person name="Canovas D."/>
            <person name="Cerqueira G.C."/>
            <person name="Chen F."/>
            <person name="Chen W."/>
            <person name="Choi C."/>
            <person name="Clum A."/>
            <person name="Dos Santos R.A."/>
            <person name="Damasio A.R."/>
            <person name="Diallinas G."/>
            <person name="Emri T."/>
            <person name="Fekete E."/>
            <person name="Flipphi M."/>
            <person name="Freyberg S."/>
            <person name="Gallo A."/>
            <person name="Gournas C."/>
            <person name="Habgood R."/>
            <person name="Hainaut M."/>
            <person name="Harispe M.L."/>
            <person name="Henrissat B."/>
            <person name="Hilden K.S."/>
            <person name="Hope R."/>
            <person name="Hossain A."/>
            <person name="Karabika E."/>
            <person name="Karaffa L."/>
            <person name="Karanyi Z."/>
            <person name="Krasevec N."/>
            <person name="Kuo A."/>
            <person name="Kusch H."/>
            <person name="LaButti K."/>
            <person name="Lagendijk E.L."/>
            <person name="Lapidus A."/>
            <person name="Levasseur A."/>
            <person name="Lindquist E."/>
            <person name="Lipzen A."/>
            <person name="Logrieco A.F."/>
            <person name="MacCabe A."/>
            <person name="Maekelae M.R."/>
            <person name="Malavazi I."/>
            <person name="Melin P."/>
            <person name="Meyer V."/>
            <person name="Mielnichuk N."/>
            <person name="Miskei M."/>
            <person name="Molnar A.P."/>
            <person name="Mule G."/>
            <person name="Ngan C.Y."/>
            <person name="Orejas M."/>
            <person name="Orosz E."/>
            <person name="Ouedraogo J.P."/>
            <person name="Overkamp K.M."/>
            <person name="Park H.-S."/>
            <person name="Perrone G."/>
            <person name="Piumi F."/>
            <person name="Punt P.J."/>
            <person name="Ram A.F."/>
            <person name="Ramon A."/>
            <person name="Rauscher S."/>
            <person name="Record E."/>
            <person name="Riano-Pachon D.M."/>
            <person name="Robert V."/>
            <person name="Roehrig J."/>
            <person name="Ruller R."/>
            <person name="Salamov A."/>
            <person name="Salih N.S."/>
            <person name="Samson R.A."/>
            <person name="Sandor E."/>
            <person name="Sanguinetti M."/>
            <person name="Schuetze T."/>
            <person name="Sepcic K."/>
            <person name="Shelest E."/>
            <person name="Sherlock G."/>
            <person name="Sophianopoulou V."/>
            <person name="Squina F.M."/>
            <person name="Sun H."/>
            <person name="Susca A."/>
            <person name="Todd R.B."/>
            <person name="Tsang A."/>
            <person name="Unkles S.E."/>
            <person name="van de Wiele N."/>
            <person name="van Rossen-Uffink D."/>
            <person name="Oliveira J.V."/>
            <person name="Vesth T.C."/>
            <person name="Visser J."/>
            <person name="Yu J.-H."/>
            <person name="Zhou M."/>
            <person name="Andersen M.R."/>
            <person name="Archer D.B."/>
            <person name="Baker S.E."/>
            <person name="Benoit I."/>
            <person name="Brakhage A.A."/>
            <person name="Braus G.H."/>
            <person name="Fischer R."/>
            <person name="Frisvad J.C."/>
            <person name="Goldman G.H."/>
            <person name="Houbraken J."/>
            <person name="Oakley B."/>
            <person name="Pocsi I."/>
            <person name="Scazzocchio C."/>
            <person name="Seiboth B."/>
            <person name="vanKuyk P.A."/>
            <person name="Wortman J."/>
            <person name="Dyer P.S."/>
            <person name="Grigoriev I.V."/>
        </authorList>
    </citation>
    <scope>NUCLEOTIDE SEQUENCE [LARGE SCALE GENOMIC DNA]</scope>
    <source>
        <strain evidence="2">CBS 516.65</strain>
    </source>
</reference>
<keyword evidence="2" id="KW-1185">Reference proteome</keyword>
<dbReference type="OrthoDB" id="3800761at2759"/>
<dbReference type="AlphaFoldDB" id="A0A1L9V9Q9"/>
<evidence type="ECO:0000313" key="1">
    <source>
        <dbReference type="EMBL" id="OJJ80639.1"/>
    </source>
</evidence>
<sequence length="274" mass="31556">MPSTSNPYIIFTKTAKHQIKLLSQNQCWACTGTSPDISLVVDWDYQNLNHLTQRGLLNYNPYSPDNGIALCGTCKVNFIPNNNDPGWIFTPSDLEYFIEYEEKDYHSRTQAAKHDILAPRTCPSTNDYRAHQTSQGIINENEVGGLYRKIWRRDFQPMICESVVEELVVWHGAPMAAVTRAFGVFGLESERVPGDVLDGLRRLKELYARPAPSFRRIGVYRGWDRWMVGVGFVKDIAALEGNCDDLDFFETTHFFFFSKVQLKHIRERNGTWNY</sequence>
<name>A0A1L9V9Q9_ASPGL</name>
<gene>
    <name evidence="1" type="ORF">ASPGLDRAFT_38655</name>
</gene>
<dbReference type="STRING" id="1160497.A0A1L9V9Q9"/>
<dbReference type="VEuPathDB" id="FungiDB:ASPGLDRAFT_38655"/>
<organism evidence="1 2">
    <name type="scientific">Aspergillus glaucus CBS 516.65</name>
    <dbReference type="NCBI Taxonomy" id="1160497"/>
    <lineage>
        <taxon>Eukaryota</taxon>
        <taxon>Fungi</taxon>
        <taxon>Dikarya</taxon>
        <taxon>Ascomycota</taxon>
        <taxon>Pezizomycotina</taxon>
        <taxon>Eurotiomycetes</taxon>
        <taxon>Eurotiomycetidae</taxon>
        <taxon>Eurotiales</taxon>
        <taxon>Aspergillaceae</taxon>
        <taxon>Aspergillus</taxon>
        <taxon>Aspergillus subgen. Aspergillus</taxon>
    </lineage>
</organism>
<protein>
    <recommendedName>
        <fullName evidence="3">HNH nuclease domain-containing protein</fullName>
    </recommendedName>
</protein>
<dbReference type="EMBL" id="KV878909">
    <property type="protein sequence ID" value="OJJ80639.1"/>
    <property type="molecule type" value="Genomic_DNA"/>
</dbReference>
<evidence type="ECO:0000313" key="2">
    <source>
        <dbReference type="Proteomes" id="UP000184300"/>
    </source>
</evidence>
<dbReference type="Proteomes" id="UP000184300">
    <property type="component" value="Unassembled WGS sequence"/>
</dbReference>
<evidence type="ECO:0008006" key="3">
    <source>
        <dbReference type="Google" id="ProtNLM"/>
    </source>
</evidence>
<dbReference type="RefSeq" id="XP_022397337.1">
    <property type="nucleotide sequence ID" value="XM_022544974.1"/>
</dbReference>
<proteinExistence type="predicted"/>
<dbReference type="GeneID" id="34461235"/>
<accession>A0A1L9V9Q9</accession>